<gene>
    <name evidence="6" type="primary">Contig11070.g11840</name>
    <name evidence="6" type="ORF">STYLEM_4714</name>
</gene>
<dbReference type="OrthoDB" id="287685at2759"/>
<dbReference type="GO" id="GO:0005737">
    <property type="term" value="C:cytoplasm"/>
    <property type="evidence" value="ECO:0007669"/>
    <property type="project" value="TreeGrafter"/>
</dbReference>
<dbReference type="GO" id="GO:0005509">
    <property type="term" value="F:calcium ion binding"/>
    <property type="evidence" value="ECO:0007669"/>
    <property type="project" value="InterPro"/>
</dbReference>
<dbReference type="SUPFAM" id="SSF47576">
    <property type="entry name" value="Calponin-homology domain, CH-domain"/>
    <property type="match status" value="1"/>
</dbReference>
<evidence type="ECO:0000313" key="7">
    <source>
        <dbReference type="Proteomes" id="UP000039865"/>
    </source>
</evidence>
<dbReference type="SUPFAM" id="SSF47473">
    <property type="entry name" value="EF-hand"/>
    <property type="match status" value="1"/>
</dbReference>
<dbReference type="PROSITE" id="PS00018">
    <property type="entry name" value="EF_HAND_1"/>
    <property type="match status" value="2"/>
</dbReference>
<accession>A0A078A0J4</accession>
<dbReference type="InterPro" id="IPR002048">
    <property type="entry name" value="EF_hand_dom"/>
</dbReference>
<dbReference type="InterPro" id="IPR011992">
    <property type="entry name" value="EF-hand-dom_pair"/>
</dbReference>
<keyword evidence="3" id="KW-0009">Actin-binding</keyword>
<dbReference type="CDD" id="cd21219">
    <property type="entry name" value="CH_PLS_FIM_rpt3"/>
    <property type="match status" value="1"/>
</dbReference>
<dbReference type="CDD" id="cd21217">
    <property type="entry name" value="CH_PLS_FIM_rpt1"/>
    <property type="match status" value="1"/>
</dbReference>
<dbReference type="FunFam" id="1.10.238.10:FF:000003">
    <property type="entry name" value="Calmodulin A"/>
    <property type="match status" value="1"/>
</dbReference>
<keyword evidence="7" id="KW-1185">Reference proteome</keyword>
<sequence>MESTAAAVSYDVSFEMKKHFTPPEITELQHAFKLYDADKNGTMNAQEFRQVLIDLGKRDVTDDQVNEMLKQVDRNNDNVIQWDEFLNMFKGLKSTNKDLFKQVLTTKAGEVEQTTSEHGGTHSYLVEEKICFTKLINYILEKDQDVAGIIPINPENDDVFSALEDGVVLSKLINCAAENTIDLRALNMKKNLNVYQVKENLNLALNASKGIGLRIPGINPQAFIEKKPHLILAIIWQVMRLYLTKSIDLKNCPEIMRLAEEGEELTDLIKLPPETILIRWINFHLKKSGVERRITDLGGDLKDSIALTYVLNRLDPAKCSLEGLQEEDLIKRAELMINNSISIGVPPLVRPSDITTGNVKINIVFVAELFNTKHGLEELTQEEIAKIGIINDDIEGSRDERAFRFWINSLNIEDLYINNLYSECGDGLVLLKVIHKLNDQVVDWKKVDKNPNNKFKQGINCGVAIDACKKLGLKVPGISGNDLLEGNKKQIIAVVWQLVRLHYLQIIGSQTEDDLVKWANQLNTEIQIKSFKDKALSDGHFLLRICEAIEPRAFDWEIVMKGENDEEQENNAKYILSIARKLGAVIFCVWEDIPKVNFKMILVLVCSLFELFEEKRKRDENQ</sequence>
<dbReference type="GO" id="GO:0051015">
    <property type="term" value="F:actin filament binding"/>
    <property type="evidence" value="ECO:0007669"/>
    <property type="project" value="InterPro"/>
</dbReference>
<evidence type="ECO:0000313" key="6">
    <source>
        <dbReference type="EMBL" id="CDW75721.1"/>
    </source>
</evidence>
<evidence type="ECO:0000256" key="1">
    <source>
        <dbReference type="ARBA" id="ARBA00022737"/>
    </source>
</evidence>
<evidence type="ECO:0000256" key="3">
    <source>
        <dbReference type="ARBA" id="ARBA00023203"/>
    </source>
</evidence>
<protein>
    <submittedName>
        <fullName evidence="6">Fimbrin-like protein</fullName>
    </submittedName>
</protein>
<proteinExistence type="predicted"/>
<dbReference type="Gene3D" id="1.10.238.10">
    <property type="entry name" value="EF-hand"/>
    <property type="match status" value="1"/>
</dbReference>
<dbReference type="GO" id="GO:0051017">
    <property type="term" value="P:actin filament bundle assembly"/>
    <property type="evidence" value="ECO:0007669"/>
    <property type="project" value="InterPro"/>
</dbReference>
<name>A0A078A0J4_STYLE</name>
<dbReference type="OMA" id="WQLMRKN"/>
<feature type="domain" description="Calponin-homology (CH)" evidence="4">
    <location>
        <begin position="397"/>
        <end position="503"/>
    </location>
</feature>
<dbReference type="GO" id="GO:0051639">
    <property type="term" value="P:actin filament network formation"/>
    <property type="evidence" value="ECO:0007669"/>
    <property type="project" value="TreeGrafter"/>
</dbReference>
<dbReference type="AlphaFoldDB" id="A0A078A0J4"/>
<feature type="domain" description="EF-hand" evidence="5">
    <location>
        <begin position="23"/>
        <end position="58"/>
    </location>
</feature>
<dbReference type="PROSITE" id="PS50222">
    <property type="entry name" value="EF_HAND_2"/>
    <property type="match status" value="2"/>
</dbReference>
<evidence type="ECO:0000256" key="2">
    <source>
        <dbReference type="ARBA" id="ARBA00022837"/>
    </source>
</evidence>
<evidence type="ECO:0000259" key="5">
    <source>
        <dbReference type="PROSITE" id="PS50222"/>
    </source>
</evidence>
<dbReference type="InterPro" id="IPR001715">
    <property type="entry name" value="CH_dom"/>
</dbReference>
<reference evidence="6 7" key="1">
    <citation type="submission" date="2014-06" db="EMBL/GenBank/DDBJ databases">
        <authorList>
            <person name="Swart Estienne"/>
        </authorList>
    </citation>
    <scope>NUCLEOTIDE SEQUENCE [LARGE SCALE GENOMIC DNA]</scope>
    <source>
        <strain evidence="6 7">130c</strain>
    </source>
</reference>
<dbReference type="InterPro" id="IPR018247">
    <property type="entry name" value="EF_Hand_1_Ca_BS"/>
</dbReference>
<dbReference type="PROSITE" id="PS50021">
    <property type="entry name" value="CH"/>
    <property type="match status" value="4"/>
</dbReference>
<dbReference type="PANTHER" id="PTHR19961:SF18">
    <property type="entry name" value="FI19014P1"/>
    <property type="match status" value="1"/>
</dbReference>
<dbReference type="GO" id="GO:0032432">
    <property type="term" value="C:actin filament bundle"/>
    <property type="evidence" value="ECO:0007669"/>
    <property type="project" value="TreeGrafter"/>
</dbReference>
<keyword evidence="2" id="KW-0106">Calcium</keyword>
<dbReference type="Pfam" id="PF13499">
    <property type="entry name" value="EF-hand_7"/>
    <property type="match status" value="1"/>
</dbReference>
<keyword evidence="1" id="KW-0677">Repeat</keyword>
<dbReference type="Pfam" id="PF00307">
    <property type="entry name" value="CH"/>
    <property type="match status" value="4"/>
</dbReference>
<evidence type="ECO:0000259" key="4">
    <source>
        <dbReference type="PROSITE" id="PS50021"/>
    </source>
</evidence>
<dbReference type="Gene3D" id="1.10.418.10">
    <property type="entry name" value="Calponin-like domain"/>
    <property type="match status" value="4"/>
</dbReference>
<feature type="domain" description="Calponin-homology (CH)" evidence="4">
    <location>
        <begin position="126"/>
        <end position="243"/>
    </location>
</feature>
<organism evidence="6 7">
    <name type="scientific">Stylonychia lemnae</name>
    <name type="common">Ciliate</name>
    <dbReference type="NCBI Taxonomy" id="5949"/>
    <lineage>
        <taxon>Eukaryota</taxon>
        <taxon>Sar</taxon>
        <taxon>Alveolata</taxon>
        <taxon>Ciliophora</taxon>
        <taxon>Intramacronucleata</taxon>
        <taxon>Spirotrichea</taxon>
        <taxon>Stichotrichia</taxon>
        <taxon>Sporadotrichida</taxon>
        <taxon>Oxytrichidae</taxon>
        <taxon>Stylonychinae</taxon>
        <taxon>Stylonychia</taxon>
    </lineage>
</organism>
<feature type="domain" description="EF-hand" evidence="5">
    <location>
        <begin position="60"/>
        <end position="95"/>
    </location>
</feature>
<dbReference type="InterPro" id="IPR039959">
    <property type="entry name" value="Fimbrin/Plastin"/>
</dbReference>
<dbReference type="CDD" id="cd21220">
    <property type="entry name" value="CH_PLS_FIM_rpt4"/>
    <property type="match status" value="1"/>
</dbReference>
<dbReference type="SMART" id="SM00054">
    <property type="entry name" value="EFh"/>
    <property type="match status" value="2"/>
</dbReference>
<feature type="domain" description="Calponin-homology (CH)" evidence="4">
    <location>
        <begin position="271"/>
        <end position="374"/>
    </location>
</feature>
<dbReference type="EMBL" id="CCKQ01004563">
    <property type="protein sequence ID" value="CDW75721.1"/>
    <property type="molecule type" value="Genomic_DNA"/>
</dbReference>
<dbReference type="PANTHER" id="PTHR19961">
    <property type="entry name" value="FIMBRIN/PLASTIN"/>
    <property type="match status" value="1"/>
</dbReference>
<dbReference type="InParanoid" id="A0A078A0J4"/>
<dbReference type="CDD" id="cd00051">
    <property type="entry name" value="EFh"/>
    <property type="match status" value="1"/>
</dbReference>
<feature type="domain" description="Calponin-homology (CH)" evidence="4">
    <location>
        <begin position="509"/>
        <end position="613"/>
    </location>
</feature>
<dbReference type="SMART" id="SM00033">
    <property type="entry name" value="CH"/>
    <property type="match status" value="4"/>
</dbReference>
<dbReference type="GO" id="GO:0005884">
    <property type="term" value="C:actin filament"/>
    <property type="evidence" value="ECO:0007669"/>
    <property type="project" value="TreeGrafter"/>
</dbReference>
<dbReference type="Proteomes" id="UP000039865">
    <property type="component" value="Unassembled WGS sequence"/>
</dbReference>
<dbReference type="InterPro" id="IPR036872">
    <property type="entry name" value="CH_dom_sf"/>
</dbReference>